<feature type="compositionally biased region" description="Low complexity" evidence="2">
    <location>
        <begin position="294"/>
        <end position="329"/>
    </location>
</feature>
<keyword evidence="3" id="KW-1133">Transmembrane helix</keyword>
<feature type="compositionally biased region" description="Polar residues" evidence="2">
    <location>
        <begin position="824"/>
        <end position="835"/>
    </location>
</feature>
<keyword evidence="1" id="KW-0175">Coiled coil</keyword>
<feature type="compositionally biased region" description="Basic and acidic residues" evidence="2">
    <location>
        <begin position="490"/>
        <end position="516"/>
    </location>
</feature>
<dbReference type="OrthoDB" id="2670688at2759"/>
<feature type="compositionally biased region" description="Basic residues" evidence="2">
    <location>
        <begin position="123"/>
        <end position="136"/>
    </location>
</feature>
<feature type="transmembrane region" description="Helical" evidence="3">
    <location>
        <begin position="1097"/>
        <end position="1116"/>
    </location>
</feature>
<feature type="compositionally biased region" description="Low complexity" evidence="2">
    <location>
        <begin position="963"/>
        <end position="972"/>
    </location>
</feature>
<evidence type="ECO:0000256" key="1">
    <source>
        <dbReference type="SAM" id="Coils"/>
    </source>
</evidence>
<dbReference type="AlphaFoldDB" id="A0A238FKH3"/>
<feature type="compositionally biased region" description="Polar residues" evidence="2">
    <location>
        <begin position="388"/>
        <end position="397"/>
    </location>
</feature>
<feature type="compositionally biased region" description="Low complexity" evidence="2">
    <location>
        <begin position="17"/>
        <end position="37"/>
    </location>
</feature>
<organism evidence="4 5">
    <name type="scientific">Microbotryum intermedium</name>
    <dbReference type="NCBI Taxonomy" id="269621"/>
    <lineage>
        <taxon>Eukaryota</taxon>
        <taxon>Fungi</taxon>
        <taxon>Dikarya</taxon>
        <taxon>Basidiomycota</taxon>
        <taxon>Pucciniomycotina</taxon>
        <taxon>Microbotryomycetes</taxon>
        <taxon>Microbotryales</taxon>
        <taxon>Microbotryaceae</taxon>
        <taxon>Microbotryum</taxon>
    </lineage>
</organism>
<feature type="compositionally biased region" description="Acidic residues" evidence="2">
    <location>
        <begin position="811"/>
        <end position="823"/>
    </location>
</feature>
<reference evidence="5" key="1">
    <citation type="submission" date="2016-09" db="EMBL/GenBank/DDBJ databases">
        <authorList>
            <person name="Jeantristanb JTB J.-T."/>
            <person name="Ricardo R."/>
        </authorList>
    </citation>
    <scope>NUCLEOTIDE SEQUENCE [LARGE SCALE GENOMIC DNA]</scope>
</reference>
<feature type="compositionally biased region" description="Low complexity" evidence="2">
    <location>
        <begin position="58"/>
        <end position="79"/>
    </location>
</feature>
<feature type="region of interest" description="Disordered" evidence="2">
    <location>
        <begin position="805"/>
        <end position="843"/>
    </location>
</feature>
<keyword evidence="3" id="KW-0472">Membrane</keyword>
<evidence type="ECO:0000313" key="5">
    <source>
        <dbReference type="Proteomes" id="UP000198372"/>
    </source>
</evidence>
<keyword evidence="3" id="KW-0812">Transmembrane</keyword>
<feature type="region of interest" description="Disordered" evidence="2">
    <location>
        <begin position="855"/>
        <end position="883"/>
    </location>
</feature>
<feature type="compositionally biased region" description="Pro residues" evidence="2">
    <location>
        <begin position="1"/>
        <end position="12"/>
    </location>
</feature>
<feature type="compositionally biased region" description="Polar residues" evidence="2">
    <location>
        <begin position="48"/>
        <end position="57"/>
    </location>
</feature>
<feature type="compositionally biased region" description="Polar residues" evidence="2">
    <location>
        <begin position="348"/>
        <end position="357"/>
    </location>
</feature>
<feature type="region of interest" description="Disordered" evidence="2">
    <location>
        <begin position="487"/>
        <end position="566"/>
    </location>
</feature>
<proteinExistence type="predicted"/>
<evidence type="ECO:0000256" key="2">
    <source>
        <dbReference type="SAM" id="MobiDB-lite"/>
    </source>
</evidence>
<feature type="region of interest" description="Disordered" evidence="2">
    <location>
        <begin position="956"/>
        <end position="990"/>
    </location>
</feature>
<feature type="compositionally biased region" description="Low complexity" evidence="2">
    <location>
        <begin position="723"/>
        <end position="750"/>
    </location>
</feature>
<feature type="region of interest" description="Disordered" evidence="2">
    <location>
        <begin position="293"/>
        <end position="409"/>
    </location>
</feature>
<feature type="region of interest" description="Disordered" evidence="2">
    <location>
        <begin position="1"/>
        <end position="170"/>
    </location>
</feature>
<sequence length="1134" mass="125183">MIPATMPRPAPPAKRNSSSCTITSKSTISTSSSLLSSVAPPTAASLDMPTSSTLVPLTQSSSSTDLHSSTPPESLPLLSNARPTDHHISRLSVGGSVGAPSNSEGSEASKPSADDTAAPAKLEKRKHTPSSTRRARGNGLMHQYYQQLPRSPTPGAPASSSQASSSALDSRAIGRPASGTLAQEGSLHPWSSTSALSSIAASHLSPSASFPFADSTSKTLNDPDAGASNLRRGASVSNLGTRTRAELEMMLQGADKLIRAKEQELTVFHAAGEGLLQEYQSLRSRHDALFSGNAASSTVSGSESASPAKASTSRPSSSRTSSGTSSGTPFGWSPRQLALGFGVPPSSAVRSSLQSLERPQHYPRSPPPPWSTGDPDIYTCRPKPAESEASSLCSPPRSSYRETNRSTLTSPMNARHVQVLSQRNEALTLQLNELEFDSEKADREGRKRLRKLEKELSELRQELDRVESLNESLKAQADIEAAGAHALRQSVRERKERQDARRADIGHERRRSEARRALSSASEDEQNRPRDLESTSLLPGSSDDGTRRGRRQLNASSSSPDQDIASKLGPAERESLEVEIAKAQAQAQEAEEAQKAQDFVVQKLMDKIGELQETNDIITNERLEMEQRLREATVEVDDFKRRCEELEEIAMMEGIDWSESELVACTVVLNMTDPVRSLNATEERRGIGWHEDSFELGNVPAGRLKGNRRMIEKQRRRKAGQWRAMSGMSQSASSRSASSSVSFSRSPTASKSKGKHMPAHRTLGSELGTELGDLPTFDVEPTSEVHLSHPFGDLDAGSATFERHRTYDSNNSDDDNGDEEEELTNGSSHETSRPTPQRHLQHSSERMIGKFDDVYHSPAEDTSRPLIPRGSLRYSGPPENSDYDNLDRAATELPAAWEDEGYGREPPAPYGLGRVGGRLLEWVEGGNDEFADEEKLWSRYPEEEDDNDLQMARLESREDVEARSLQSLSPSSLRRRHRRSGRHRARAASLKRSRVVSSRFRDVFDEEEQTDEEERLTRRQVALRRMGLEEDIEYSDEGSQFDDYNSGDDESIMTDYEVLDRRTRQGDYYPVSLRARYAPRMVIARITDKAMQHLVELVTYIRFFALLAMAVTFALWQGPKRALGPQPKRRRRIQ</sequence>
<feature type="coiled-coil region" evidence="1">
    <location>
        <begin position="417"/>
        <end position="476"/>
    </location>
</feature>
<dbReference type="EMBL" id="FMSP01000009">
    <property type="protein sequence ID" value="SCV72641.1"/>
    <property type="molecule type" value="Genomic_DNA"/>
</dbReference>
<name>A0A238FKH3_9BASI</name>
<feature type="region of interest" description="Disordered" evidence="2">
    <location>
        <begin position="705"/>
        <end position="760"/>
    </location>
</feature>
<dbReference type="Proteomes" id="UP000198372">
    <property type="component" value="Unassembled WGS sequence"/>
</dbReference>
<feature type="compositionally biased region" description="Low complexity" evidence="2">
    <location>
        <begin position="156"/>
        <end position="170"/>
    </location>
</feature>
<keyword evidence="5" id="KW-1185">Reference proteome</keyword>
<feature type="compositionally biased region" description="Basic residues" evidence="2">
    <location>
        <begin position="973"/>
        <end position="990"/>
    </location>
</feature>
<evidence type="ECO:0000256" key="3">
    <source>
        <dbReference type="SAM" id="Phobius"/>
    </source>
</evidence>
<protein>
    <submittedName>
        <fullName evidence="4">BQ2448_4178 protein</fullName>
    </submittedName>
</protein>
<evidence type="ECO:0000313" key="4">
    <source>
        <dbReference type="EMBL" id="SCV72641.1"/>
    </source>
</evidence>
<gene>
    <name evidence="4" type="ORF">BQ2448_4178</name>
</gene>
<accession>A0A238FKH3</accession>
<feature type="coiled-coil region" evidence="1">
    <location>
        <begin position="571"/>
        <end position="649"/>
    </location>
</feature>